<accession>A0A1I5HSE0</accession>
<reference evidence="10" key="1">
    <citation type="submission" date="2016-10" db="EMBL/GenBank/DDBJ databases">
        <authorList>
            <person name="Varghese N."/>
            <person name="Submissions S."/>
        </authorList>
    </citation>
    <scope>NUCLEOTIDE SEQUENCE [LARGE SCALE GENOMIC DNA]</scope>
    <source>
        <strain evidence="10">DSM 43161</strain>
    </source>
</reference>
<dbReference type="PANTHER" id="PTHR43362:SF1">
    <property type="entry name" value="MANNITOL DEHYDROGENASE 2-RELATED"/>
    <property type="match status" value="1"/>
</dbReference>
<dbReference type="InterPro" id="IPR013328">
    <property type="entry name" value="6PGD_dom2"/>
</dbReference>
<gene>
    <name evidence="9" type="ORF">SAMN05660359_04002</name>
</gene>
<evidence type="ECO:0000256" key="4">
    <source>
        <dbReference type="ARBA" id="ARBA00023002"/>
    </source>
</evidence>
<dbReference type="Proteomes" id="UP000183642">
    <property type="component" value="Unassembled WGS sequence"/>
</dbReference>
<protein>
    <recommendedName>
        <fullName evidence="3">Mannitol-1-phosphate 5-dehydrogenase</fullName>
        <ecNumber evidence="2">1.1.1.17</ecNumber>
    </recommendedName>
</protein>
<proteinExistence type="inferred from homology"/>
<evidence type="ECO:0000256" key="3">
    <source>
        <dbReference type="ARBA" id="ARBA00016219"/>
    </source>
</evidence>
<evidence type="ECO:0000259" key="7">
    <source>
        <dbReference type="Pfam" id="PF01232"/>
    </source>
</evidence>
<dbReference type="InterPro" id="IPR013118">
    <property type="entry name" value="Mannitol_DH_C"/>
</dbReference>
<organism evidence="9 10">
    <name type="scientific">Geodermatophilus obscurus</name>
    <dbReference type="NCBI Taxonomy" id="1861"/>
    <lineage>
        <taxon>Bacteria</taxon>
        <taxon>Bacillati</taxon>
        <taxon>Actinomycetota</taxon>
        <taxon>Actinomycetes</taxon>
        <taxon>Geodermatophilales</taxon>
        <taxon>Geodermatophilaceae</taxon>
        <taxon>Geodermatophilus</taxon>
    </lineage>
</organism>
<dbReference type="GO" id="GO:0008926">
    <property type="term" value="F:mannitol-1-phosphate 5-dehydrogenase activity"/>
    <property type="evidence" value="ECO:0007669"/>
    <property type="project" value="UniProtKB-EC"/>
</dbReference>
<dbReference type="InterPro" id="IPR008927">
    <property type="entry name" value="6-PGluconate_DH-like_C_sf"/>
</dbReference>
<dbReference type="EC" id="1.1.1.17" evidence="2"/>
<dbReference type="Pfam" id="PF08125">
    <property type="entry name" value="Mannitol_dh_C"/>
    <property type="match status" value="1"/>
</dbReference>
<dbReference type="InterPro" id="IPR000669">
    <property type="entry name" value="Mannitol_DH"/>
</dbReference>
<dbReference type="AlphaFoldDB" id="A0A1I5HSE0"/>
<feature type="domain" description="Mannitol dehydrogenase N-terminal" evidence="7">
    <location>
        <begin position="36"/>
        <end position="285"/>
    </location>
</feature>
<dbReference type="GO" id="GO:0019594">
    <property type="term" value="P:mannitol metabolic process"/>
    <property type="evidence" value="ECO:0007669"/>
    <property type="project" value="InterPro"/>
</dbReference>
<sequence length="501" mass="54241">MTSAPPRAVPLSDRTLADLPPEVSVPTYDRAALRPGIVHIGVGGFHRAHQAVYLDELARRGETGWGVVGVGLHSREIGEVLADQDGLWTVVERGADGDRATVVGALTRYLYAPDDPEAVLAALTDEGTRVVSLTITGSGYRIDAHSGEFDAEDPHVARDLEDAGHPETVFGYLVEALHRRRQAGRAPFTVLSCDNMQSNGAAARTAVVSFARLRDDDGGDLADWIDRHVAFPSSMVDRITPTTTPEGRDAVAAATGVDDRWPVVTEPFRQWVVEDTFCNGRPPLEEVGVRFTDDVSPYETVKTRLLNAGHSAIAYLGYLAGYRTTDEVMADPVFRTFLTRLMAEEIAPHLPEVPGVDLAGYQATLLDRLANPRMADQLARLSRRGSTKIPNYLLPSVRAALEAGTPHRLLCVAVAGWLRFLRGHDYAGEEVPIQGPRPDLVPLAQEAGGDATPLLSEQSVFDHVGQDPRFADCVQAALSALDRQGPREVIEEFLGTRGDGA</sequence>
<dbReference type="InterPro" id="IPR036291">
    <property type="entry name" value="NAD(P)-bd_dom_sf"/>
</dbReference>
<dbReference type="PRINTS" id="PR00084">
    <property type="entry name" value="MTLDHDRGNASE"/>
</dbReference>
<dbReference type="InterPro" id="IPR050988">
    <property type="entry name" value="Mannitol_DH/Oxidoreductase"/>
</dbReference>
<keyword evidence="10" id="KW-1185">Reference proteome</keyword>
<comment type="catalytic activity">
    <reaction evidence="6">
        <text>D-mannitol 1-phosphate + NAD(+) = beta-D-fructose 6-phosphate + NADH + H(+)</text>
        <dbReference type="Rhea" id="RHEA:19661"/>
        <dbReference type="ChEBI" id="CHEBI:15378"/>
        <dbReference type="ChEBI" id="CHEBI:57540"/>
        <dbReference type="ChEBI" id="CHEBI:57634"/>
        <dbReference type="ChEBI" id="CHEBI:57945"/>
        <dbReference type="ChEBI" id="CHEBI:61381"/>
        <dbReference type="EC" id="1.1.1.17"/>
    </reaction>
</comment>
<evidence type="ECO:0000313" key="9">
    <source>
        <dbReference type="EMBL" id="SFO51177.1"/>
    </source>
</evidence>
<dbReference type="SUPFAM" id="SSF51735">
    <property type="entry name" value="NAD(P)-binding Rossmann-fold domains"/>
    <property type="match status" value="1"/>
</dbReference>
<dbReference type="EMBL" id="FOWE01000010">
    <property type="protein sequence ID" value="SFO51177.1"/>
    <property type="molecule type" value="Genomic_DNA"/>
</dbReference>
<name>A0A1I5HSE0_9ACTN</name>
<dbReference type="Gene3D" id="3.40.50.720">
    <property type="entry name" value="NAD(P)-binding Rossmann-like Domain"/>
    <property type="match status" value="1"/>
</dbReference>
<dbReference type="PANTHER" id="PTHR43362">
    <property type="entry name" value="MANNITOL DEHYDROGENASE DSF1-RELATED"/>
    <property type="match status" value="1"/>
</dbReference>
<feature type="domain" description="Mannitol dehydrogenase C-terminal" evidence="8">
    <location>
        <begin position="294"/>
        <end position="481"/>
    </location>
</feature>
<evidence type="ECO:0000256" key="5">
    <source>
        <dbReference type="ARBA" id="ARBA00023027"/>
    </source>
</evidence>
<dbReference type="Gene3D" id="1.10.1040.10">
    <property type="entry name" value="N-(1-d-carboxylethyl)-l-norvaline Dehydrogenase, domain 2"/>
    <property type="match status" value="1"/>
</dbReference>
<dbReference type="InterPro" id="IPR013131">
    <property type="entry name" value="Mannitol_DH_N"/>
</dbReference>
<evidence type="ECO:0000259" key="8">
    <source>
        <dbReference type="Pfam" id="PF08125"/>
    </source>
</evidence>
<evidence type="ECO:0000256" key="6">
    <source>
        <dbReference type="ARBA" id="ARBA00048615"/>
    </source>
</evidence>
<evidence type="ECO:0000256" key="1">
    <source>
        <dbReference type="ARBA" id="ARBA00006541"/>
    </source>
</evidence>
<keyword evidence="4" id="KW-0560">Oxidoreductase</keyword>
<dbReference type="OrthoDB" id="271711at2"/>
<dbReference type="RefSeq" id="WP_075015259.1">
    <property type="nucleotide sequence ID" value="NZ_FOWE01000010.1"/>
</dbReference>
<keyword evidence="5" id="KW-0520">NAD</keyword>
<dbReference type="InterPro" id="IPR023027">
    <property type="entry name" value="Mannitol_DH_CS"/>
</dbReference>
<dbReference type="SUPFAM" id="SSF48179">
    <property type="entry name" value="6-phosphogluconate dehydrogenase C-terminal domain-like"/>
    <property type="match status" value="1"/>
</dbReference>
<evidence type="ECO:0000256" key="2">
    <source>
        <dbReference type="ARBA" id="ARBA00012939"/>
    </source>
</evidence>
<evidence type="ECO:0000313" key="10">
    <source>
        <dbReference type="Proteomes" id="UP000183642"/>
    </source>
</evidence>
<comment type="similarity">
    <text evidence="1">Belongs to the mannitol dehydrogenase family.</text>
</comment>
<dbReference type="Pfam" id="PF01232">
    <property type="entry name" value="Mannitol_dh"/>
    <property type="match status" value="1"/>
</dbReference>
<dbReference type="PROSITE" id="PS00974">
    <property type="entry name" value="MANNITOL_DHGENASE"/>
    <property type="match status" value="1"/>
</dbReference>